<dbReference type="STRING" id="512763.DC20_14660"/>
<dbReference type="PATRIC" id="fig|512763.3.peg.3224"/>
<feature type="transmembrane region" description="Helical" evidence="1">
    <location>
        <begin position="98"/>
        <end position="118"/>
    </location>
</feature>
<feature type="transmembrane region" description="Helical" evidence="1">
    <location>
        <begin position="38"/>
        <end position="58"/>
    </location>
</feature>
<feature type="domain" description="Fatty acid desaturase" evidence="2">
    <location>
        <begin position="62"/>
        <end position="335"/>
    </location>
</feature>
<name>A0A0P0CKC9_9BACT</name>
<dbReference type="InterPro" id="IPR005804">
    <property type="entry name" value="FA_desaturase_dom"/>
</dbReference>
<organism evidence="3 4">
    <name type="scientific">Rufibacter tibetensis</name>
    <dbReference type="NCBI Taxonomy" id="512763"/>
    <lineage>
        <taxon>Bacteria</taxon>
        <taxon>Pseudomonadati</taxon>
        <taxon>Bacteroidota</taxon>
        <taxon>Cytophagia</taxon>
        <taxon>Cytophagales</taxon>
        <taxon>Hymenobacteraceae</taxon>
        <taxon>Rufibacter</taxon>
    </lineage>
</organism>
<dbReference type="Proteomes" id="UP000061382">
    <property type="component" value="Chromosome"/>
</dbReference>
<dbReference type="RefSeq" id="WP_062544524.1">
    <property type="nucleotide sequence ID" value="NZ_CP012643.1"/>
</dbReference>
<dbReference type="OrthoDB" id="104711at2"/>
<keyword evidence="1" id="KW-0812">Transmembrane</keyword>
<evidence type="ECO:0000313" key="4">
    <source>
        <dbReference type="Proteomes" id="UP000061382"/>
    </source>
</evidence>
<feature type="transmembrane region" description="Helical" evidence="1">
    <location>
        <begin position="228"/>
        <end position="250"/>
    </location>
</feature>
<dbReference type="PANTHER" id="PTHR19353">
    <property type="entry name" value="FATTY ACID DESATURASE 2"/>
    <property type="match status" value="1"/>
</dbReference>
<evidence type="ECO:0000259" key="2">
    <source>
        <dbReference type="Pfam" id="PF00487"/>
    </source>
</evidence>
<evidence type="ECO:0000313" key="3">
    <source>
        <dbReference type="EMBL" id="ALI99990.1"/>
    </source>
</evidence>
<accession>A0A0P0CKC9</accession>
<evidence type="ECO:0000256" key="1">
    <source>
        <dbReference type="SAM" id="Phobius"/>
    </source>
</evidence>
<dbReference type="AlphaFoldDB" id="A0A0P0CKC9"/>
<dbReference type="GO" id="GO:0016717">
    <property type="term" value="F:oxidoreductase activity, acting on paired donors, with oxidation of a pair of donors resulting in the reduction of molecular oxygen to two molecules of water"/>
    <property type="evidence" value="ECO:0007669"/>
    <property type="project" value="TreeGrafter"/>
</dbReference>
<feature type="transmembrane region" description="Helical" evidence="1">
    <location>
        <begin position="161"/>
        <end position="181"/>
    </location>
</feature>
<dbReference type="GO" id="GO:0008610">
    <property type="term" value="P:lipid biosynthetic process"/>
    <property type="evidence" value="ECO:0007669"/>
    <property type="project" value="UniProtKB-ARBA"/>
</dbReference>
<dbReference type="CDD" id="cd03506">
    <property type="entry name" value="Delta6-FADS-like"/>
    <property type="match status" value="1"/>
</dbReference>
<dbReference type="KEGG" id="rti:DC20_14660"/>
<protein>
    <submittedName>
        <fullName evidence="3">Fatty acid desaturase</fullName>
    </submittedName>
</protein>
<gene>
    <name evidence="3" type="ORF">DC20_14660</name>
</gene>
<dbReference type="PIRSF" id="PIRSF015921">
    <property type="entry name" value="FA_sphinglp_des"/>
    <property type="match status" value="1"/>
</dbReference>
<keyword evidence="1" id="KW-0472">Membrane</keyword>
<dbReference type="PANTHER" id="PTHR19353:SF19">
    <property type="entry name" value="DELTA(5) FATTY ACID DESATURASE C-RELATED"/>
    <property type="match status" value="1"/>
</dbReference>
<proteinExistence type="predicted"/>
<dbReference type="InterPro" id="IPR012171">
    <property type="entry name" value="Fatty_acid_desaturase"/>
</dbReference>
<dbReference type="GO" id="GO:0016020">
    <property type="term" value="C:membrane"/>
    <property type="evidence" value="ECO:0007669"/>
    <property type="project" value="TreeGrafter"/>
</dbReference>
<feature type="transmembrane region" description="Helical" evidence="1">
    <location>
        <begin position="64"/>
        <end position="86"/>
    </location>
</feature>
<sequence>MVTPKFIAPTTSFYAELKSRTNAYFEEIGSHPTGNYKLYIKAAVLISSLVFLYVHLVFLTPPVWLALVECVLMGGVTAAIGFNIMHDGGHGSFSRKKWVNELAGLTLNILGANIHMWTTKHNIIHHTYTNIDGVDDDLDAKPFLRLCENQEHLKIHKYQHYYFWGAYAMLYMYWIFFTDYAKYFTQKVGDIPIKKMSRKDHFSFWGFKVMHFALFVVVPIYTVGFLPWLVGFLIYGMFTGLVMSIVFQLAHTIEHAHFPVPTESTNRIEDEWALHQLKTTSNFATKNKVVSWLTGGLNFQIEHHLFPRISHVHYPAISKIIKEACAEFGVTYHEYPKTRNAIMSHISHLRQLALQPVMAQR</sequence>
<keyword evidence="1" id="KW-1133">Transmembrane helix</keyword>
<dbReference type="EMBL" id="CP012643">
    <property type="protein sequence ID" value="ALI99990.1"/>
    <property type="molecule type" value="Genomic_DNA"/>
</dbReference>
<feature type="transmembrane region" description="Helical" evidence="1">
    <location>
        <begin position="202"/>
        <end position="222"/>
    </location>
</feature>
<reference evidence="3 4" key="1">
    <citation type="submission" date="2015-08" db="EMBL/GenBank/DDBJ databases">
        <title>Complete genome sequence of Rufibacter tibetensis strain 1351t, a radiation-resistant bacterium from tibet plateau.</title>
        <authorList>
            <person name="Dai J."/>
        </authorList>
    </citation>
    <scope>NUCLEOTIDE SEQUENCE [LARGE SCALE GENOMIC DNA]</scope>
    <source>
        <strain evidence="3 4">1351</strain>
    </source>
</reference>
<dbReference type="Pfam" id="PF00487">
    <property type="entry name" value="FA_desaturase"/>
    <property type="match status" value="1"/>
</dbReference>
<keyword evidence="4" id="KW-1185">Reference proteome</keyword>